<dbReference type="Pfam" id="PF01546">
    <property type="entry name" value="Peptidase_M20"/>
    <property type="match status" value="1"/>
</dbReference>
<feature type="binding site" evidence="2">
    <location>
        <position position="98"/>
    </location>
    <ligand>
        <name>Mn(2+)</name>
        <dbReference type="ChEBI" id="CHEBI:29035"/>
        <label>2</label>
    </ligand>
</feature>
<dbReference type="AlphaFoldDB" id="A0A1G5QHC7"/>
<feature type="domain" description="Peptidase M20 dimerisation" evidence="3">
    <location>
        <begin position="181"/>
        <end position="280"/>
    </location>
</feature>
<dbReference type="Proteomes" id="UP000198767">
    <property type="component" value="Unassembled WGS sequence"/>
</dbReference>
<dbReference type="InterPro" id="IPR036264">
    <property type="entry name" value="Bact_exopeptidase_dim_dom"/>
</dbReference>
<dbReference type="EMBL" id="FMWG01000004">
    <property type="protein sequence ID" value="SCZ60589.1"/>
    <property type="molecule type" value="Genomic_DNA"/>
</dbReference>
<dbReference type="NCBIfam" id="TIGR01891">
    <property type="entry name" value="amidohydrolases"/>
    <property type="match status" value="1"/>
</dbReference>
<dbReference type="GO" id="GO:0016787">
    <property type="term" value="F:hydrolase activity"/>
    <property type="evidence" value="ECO:0007669"/>
    <property type="project" value="UniProtKB-KW"/>
</dbReference>
<dbReference type="PANTHER" id="PTHR11014:SF169">
    <property type="entry name" value="CLAN MH, FAMILY M20, PEPTIDASE T-LIKE METALLOPEPTIDASE"/>
    <property type="match status" value="1"/>
</dbReference>
<dbReference type="InterPro" id="IPR011650">
    <property type="entry name" value="Peptidase_M20_dimer"/>
</dbReference>
<keyword evidence="1 4" id="KW-0378">Hydrolase</keyword>
<dbReference type="STRING" id="1156985.SAMN04488118_104115"/>
<name>A0A1G5QHC7_9RHOB</name>
<dbReference type="InterPro" id="IPR017439">
    <property type="entry name" value="Amidohydrolase"/>
</dbReference>
<evidence type="ECO:0000256" key="2">
    <source>
        <dbReference type="PIRSR" id="PIRSR005962-1"/>
    </source>
</evidence>
<dbReference type="PANTHER" id="PTHR11014">
    <property type="entry name" value="PEPTIDASE M20 FAMILY MEMBER"/>
    <property type="match status" value="1"/>
</dbReference>
<evidence type="ECO:0000256" key="1">
    <source>
        <dbReference type="ARBA" id="ARBA00022801"/>
    </source>
</evidence>
<feature type="binding site" evidence="2">
    <location>
        <position position="354"/>
    </location>
    <ligand>
        <name>Mn(2+)</name>
        <dbReference type="ChEBI" id="CHEBI:29035"/>
        <label>2</label>
    </ligand>
</feature>
<comment type="cofactor">
    <cofactor evidence="2">
        <name>Mn(2+)</name>
        <dbReference type="ChEBI" id="CHEBI:29035"/>
    </cofactor>
    <text evidence="2">The Mn(2+) ion enhances activity.</text>
</comment>
<keyword evidence="5" id="KW-1185">Reference proteome</keyword>
<dbReference type="Gene3D" id="3.40.630.10">
    <property type="entry name" value="Zn peptidases"/>
    <property type="match status" value="1"/>
</dbReference>
<sequence length="385" mass="40634">MLTNSDIAELTEFRRALHKRPELSGEEVETAAAIVEALKPLNPDRVLKGLGGHGVAAVFDSGVEGPTVLFRAELDALPIQEISDNPWKSEIDGKGHLCGHDGHMTMLLALGRQIAREPVAKGRVVLMFQPAEEDGSGAKAVVADPAYQEIAADWAFAIHIEPGRPFGYVSTKTGLVNCASQGLKINLTGKTAHAADPEDGVSPAQAVAALVPALDGLGQGGRLDDDFRLVTITHAQIGAPTFGVAPGEAVIYATLRTAQDSAMDQIDQDARALAMAEAEKHGLDVSFEVFDAFAASINDPEATEIAVGAMTAIDVESGDYGLPMRASEDFGVFGWGAKAAMLCLGPGDDYAALHNPDYDFPDDLIPVGGAIFERITRDLLGRAER</sequence>
<dbReference type="Gene3D" id="3.30.70.360">
    <property type="match status" value="1"/>
</dbReference>
<feature type="binding site" evidence="2">
    <location>
        <position position="159"/>
    </location>
    <ligand>
        <name>Mn(2+)</name>
        <dbReference type="ChEBI" id="CHEBI:29035"/>
        <label>2</label>
    </ligand>
</feature>
<feature type="binding site" evidence="2">
    <location>
        <position position="133"/>
    </location>
    <ligand>
        <name>Mn(2+)</name>
        <dbReference type="ChEBI" id="CHEBI:29035"/>
        <label>2</label>
    </ligand>
</feature>
<organism evidence="4 5">
    <name type="scientific">Epibacterium ulvae</name>
    <dbReference type="NCBI Taxonomy" id="1156985"/>
    <lineage>
        <taxon>Bacteria</taxon>
        <taxon>Pseudomonadati</taxon>
        <taxon>Pseudomonadota</taxon>
        <taxon>Alphaproteobacteria</taxon>
        <taxon>Rhodobacterales</taxon>
        <taxon>Roseobacteraceae</taxon>
        <taxon>Epibacterium</taxon>
    </lineage>
</organism>
<proteinExistence type="predicted"/>
<dbReference type="OrthoDB" id="9777385at2"/>
<dbReference type="SUPFAM" id="SSF55031">
    <property type="entry name" value="Bacterial exopeptidase dimerisation domain"/>
    <property type="match status" value="1"/>
</dbReference>
<evidence type="ECO:0000313" key="4">
    <source>
        <dbReference type="EMBL" id="SCZ60589.1"/>
    </source>
</evidence>
<keyword evidence="2" id="KW-0464">Manganese</keyword>
<evidence type="ECO:0000259" key="3">
    <source>
        <dbReference type="Pfam" id="PF07687"/>
    </source>
</evidence>
<accession>A0A1G5QHC7</accession>
<dbReference type="PIRSF" id="PIRSF005962">
    <property type="entry name" value="Pept_M20D_amidohydro"/>
    <property type="match status" value="1"/>
</dbReference>
<evidence type="ECO:0000313" key="5">
    <source>
        <dbReference type="Proteomes" id="UP000198767"/>
    </source>
</evidence>
<protein>
    <submittedName>
        <fullName evidence="4">Amidohydrolase</fullName>
    </submittedName>
</protein>
<dbReference type="SUPFAM" id="SSF53187">
    <property type="entry name" value="Zn-dependent exopeptidases"/>
    <property type="match status" value="1"/>
</dbReference>
<dbReference type="Pfam" id="PF07687">
    <property type="entry name" value="M20_dimer"/>
    <property type="match status" value="1"/>
</dbReference>
<dbReference type="RefSeq" id="WP_090217819.1">
    <property type="nucleotide sequence ID" value="NZ_FMWG01000004.1"/>
</dbReference>
<feature type="binding site" evidence="2">
    <location>
        <position position="100"/>
    </location>
    <ligand>
        <name>Mn(2+)</name>
        <dbReference type="ChEBI" id="CHEBI:29035"/>
        <label>2</label>
    </ligand>
</feature>
<reference evidence="4 5" key="1">
    <citation type="submission" date="2016-10" db="EMBL/GenBank/DDBJ databases">
        <authorList>
            <person name="de Groot N.N."/>
        </authorList>
    </citation>
    <scope>NUCLEOTIDE SEQUENCE [LARGE SCALE GENOMIC DNA]</scope>
    <source>
        <strain evidence="4 5">U95</strain>
    </source>
</reference>
<dbReference type="InterPro" id="IPR002933">
    <property type="entry name" value="Peptidase_M20"/>
</dbReference>
<keyword evidence="2" id="KW-0479">Metal-binding</keyword>
<gene>
    <name evidence="4" type="ORF">SAMN04488118_104115</name>
</gene>
<dbReference type="GO" id="GO:0046872">
    <property type="term" value="F:metal ion binding"/>
    <property type="evidence" value="ECO:0007669"/>
    <property type="project" value="UniProtKB-KW"/>
</dbReference>